<dbReference type="PANTHER" id="PTHR10996">
    <property type="entry name" value="2-HYDROXYACID DEHYDROGENASE-RELATED"/>
    <property type="match status" value="1"/>
</dbReference>
<dbReference type="Pfam" id="PF02826">
    <property type="entry name" value="2-Hacid_dh_C"/>
    <property type="match status" value="1"/>
</dbReference>
<organism evidence="6 7">
    <name type="scientific">Halalkalibacter wakoensis JCM 9140</name>
    <dbReference type="NCBI Taxonomy" id="1236970"/>
    <lineage>
        <taxon>Bacteria</taxon>
        <taxon>Bacillati</taxon>
        <taxon>Bacillota</taxon>
        <taxon>Bacilli</taxon>
        <taxon>Bacillales</taxon>
        <taxon>Bacillaceae</taxon>
        <taxon>Halalkalibacter</taxon>
    </lineage>
</organism>
<dbReference type="EMBL" id="BAUT01000062">
    <property type="protein sequence ID" value="GAE27729.1"/>
    <property type="molecule type" value="Genomic_DNA"/>
</dbReference>
<sequence>MLARLDELYEVKMWDEEDTPVPREVLEKEIVDIDGLYCLLTENVDAELLSRAKKLKVISNMAVGFNNIDVEAATNKGVMVTNTPGVLTETTADLTFALLMATARRIVESSEYLKEGKWKTWSPMQLTGQDIYGATVGIIGLGRIGEAFAKRAKGFDMNILYHNRSRKSEVEQELGITYVEKETLLQKSDYVVVLTPYSLETKDLIDQHELALMKETAVLINTSRGGIVNETALYHALKEGQIWAAGLDVFEEEPISLNHRLLSLPNVTVLPHIGSASKKTRIKMAIMAADHLSQALQGERPTHLINEITGVK</sequence>
<dbReference type="PROSITE" id="PS00671">
    <property type="entry name" value="D_2_HYDROXYACID_DH_3"/>
    <property type="match status" value="1"/>
</dbReference>
<dbReference type="GO" id="GO:0030267">
    <property type="term" value="F:glyoxylate reductase (NADPH) activity"/>
    <property type="evidence" value="ECO:0007669"/>
    <property type="project" value="TreeGrafter"/>
</dbReference>
<keyword evidence="7" id="KW-1185">Reference proteome</keyword>
<dbReference type="STRING" id="1236970.JCM9140_3886"/>
<dbReference type="InterPro" id="IPR006139">
    <property type="entry name" value="D-isomer_2_OHA_DH_cat_dom"/>
</dbReference>
<evidence type="ECO:0000256" key="2">
    <source>
        <dbReference type="ARBA" id="ARBA00023002"/>
    </source>
</evidence>
<dbReference type="InterPro" id="IPR029752">
    <property type="entry name" value="D-isomer_DH_CS1"/>
</dbReference>
<dbReference type="SUPFAM" id="SSF51735">
    <property type="entry name" value="NAD(P)-binding Rossmann-fold domains"/>
    <property type="match status" value="1"/>
</dbReference>
<dbReference type="InterPro" id="IPR029753">
    <property type="entry name" value="D-isomer_DH_CS"/>
</dbReference>
<dbReference type="SUPFAM" id="SSF52283">
    <property type="entry name" value="Formate/glycerate dehydrogenase catalytic domain-like"/>
    <property type="match status" value="1"/>
</dbReference>
<proteinExistence type="inferred from homology"/>
<dbReference type="Proteomes" id="UP000018890">
    <property type="component" value="Unassembled WGS sequence"/>
</dbReference>
<dbReference type="PANTHER" id="PTHR10996:SF283">
    <property type="entry name" value="GLYOXYLATE_HYDROXYPYRUVATE REDUCTASE B"/>
    <property type="match status" value="1"/>
</dbReference>
<name>W4Q8K4_9BACI</name>
<feature type="domain" description="D-isomer specific 2-hydroxyacid dehydrogenase NAD-binding" evidence="5">
    <location>
        <begin position="96"/>
        <end position="274"/>
    </location>
</feature>
<dbReference type="FunFam" id="3.40.50.720:FF:000462">
    <property type="entry name" value="Glyoxylate reductase (NADP+)"/>
    <property type="match status" value="1"/>
</dbReference>
<evidence type="ECO:0000259" key="4">
    <source>
        <dbReference type="Pfam" id="PF00389"/>
    </source>
</evidence>
<accession>W4Q8K4</accession>
<evidence type="ECO:0000259" key="5">
    <source>
        <dbReference type="Pfam" id="PF02826"/>
    </source>
</evidence>
<dbReference type="AlphaFoldDB" id="W4Q8K4"/>
<evidence type="ECO:0000313" key="7">
    <source>
        <dbReference type="Proteomes" id="UP000018890"/>
    </source>
</evidence>
<feature type="domain" description="D-isomer specific 2-hydroxyacid dehydrogenase catalytic" evidence="4">
    <location>
        <begin position="5"/>
        <end position="306"/>
    </location>
</feature>
<comment type="caution">
    <text evidence="6">The sequence shown here is derived from an EMBL/GenBank/DDBJ whole genome shotgun (WGS) entry which is preliminary data.</text>
</comment>
<dbReference type="CDD" id="cd05301">
    <property type="entry name" value="GDH"/>
    <property type="match status" value="1"/>
</dbReference>
<dbReference type="Gene3D" id="3.40.50.720">
    <property type="entry name" value="NAD(P)-binding Rossmann-like Domain"/>
    <property type="match status" value="2"/>
</dbReference>
<evidence type="ECO:0000256" key="3">
    <source>
        <dbReference type="RuleBase" id="RU003719"/>
    </source>
</evidence>
<dbReference type="InterPro" id="IPR050223">
    <property type="entry name" value="D-isomer_2-hydroxyacid_DH"/>
</dbReference>
<gene>
    <name evidence="6" type="ORF">JCM9140_3886</name>
</gene>
<evidence type="ECO:0000313" key="6">
    <source>
        <dbReference type="EMBL" id="GAE27729.1"/>
    </source>
</evidence>
<protein>
    <submittedName>
        <fullName evidence="6">Glyoxylate reductase</fullName>
    </submittedName>
</protein>
<dbReference type="GO" id="GO:0051287">
    <property type="term" value="F:NAD binding"/>
    <property type="evidence" value="ECO:0007669"/>
    <property type="project" value="InterPro"/>
</dbReference>
<keyword evidence="2 3" id="KW-0560">Oxidoreductase</keyword>
<evidence type="ECO:0000256" key="1">
    <source>
        <dbReference type="ARBA" id="ARBA00005854"/>
    </source>
</evidence>
<dbReference type="InterPro" id="IPR036291">
    <property type="entry name" value="NAD(P)-bd_dom_sf"/>
</dbReference>
<dbReference type="InterPro" id="IPR006140">
    <property type="entry name" value="D-isomer_DH_NAD-bd"/>
</dbReference>
<dbReference type="PROSITE" id="PS00065">
    <property type="entry name" value="D_2_HYDROXYACID_DH_1"/>
    <property type="match status" value="1"/>
</dbReference>
<reference evidence="6" key="1">
    <citation type="journal article" date="2014" name="Genome Announc.">
        <title>Draft Genome Sequences of Three Alkaliphilic Bacillus Strains, Bacillus wakoensis JCM 9140T, Bacillus akibai JCM 9157T, and Bacillus hemicellulosilyticus JCM 9152T.</title>
        <authorList>
            <person name="Yuki M."/>
            <person name="Oshima K."/>
            <person name="Suda W."/>
            <person name="Oshida Y."/>
            <person name="Kitamura K."/>
            <person name="Iida T."/>
            <person name="Hattori M."/>
            <person name="Ohkuma M."/>
        </authorList>
    </citation>
    <scope>NUCLEOTIDE SEQUENCE [LARGE SCALE GENOMIC DNA]</scope>
    <source>
        <strain evidence="6">JCM 9140</strain>
    </source>
</reference>
<dbReference type="GO" id="GO:0016618">
    <property type="term" value="F:hydroxypyruvate reductase [NAD(P)H] activity"/>
    <property type="evidence" value="ECO:0007669"/>
    <property type="project" value="TreeGrafter"/>
</dbReference>
<comment type="similarity">
    <text evidence="1 3">Belongs to the D-isomer specific 2-hydroxyacid dehydrogenase family.</text>
</comment>
<dbReference type="GO" id="GO:0005829">
    <property type="term" value="C:cytosol"/>
    <property type="evidence" value="ECO:0007669"/>
    <property type="project" value="TreeGrafter"/>
</dbReference>
<dbReference type="Pfam" id="PF00389">
    <property type="entry name" value="2-Hacid_dh"/>
    <property type="match status" value="1"/>
</dbReference>